<accession>Q0CFE5</accession>
<dbReference type="Proteomes" id="UP000007963">
    <property type="component" value="Unassembled WGS sequence"/>
</dbReference>
<dbReference type="GeneID" id="4322732"/>
<name>Q0CFE5_ASPTN</name>
<protein>
    <submittedName>
        <fullName evidence="1">Uncharacterized protein</fullName>
    </submittedName>
</protein>
<gene>
    <name evidence="1" type="ORF">ATEG_07589</name>
</gene>
<organism evidence="1 2">
    <name type="scientific">Aspergillus terreus (strain NIH 2624 / FGSC A1156)</name>
    <dbReference type="NCBI Taxonomy" id="341663"/>
    <lineage>
        <taxon>Eukaryota</taxon>
        <taxon>Fungi</taxon>
        <taxon>Dikarya</taxon>
        <taxon>Ascomycota</taxon>
        <taxon>Pezizomycotina</taxon>
        <taxon>Eurotiomycetes</taxon>
        <taxon>Eurotiomycetidae</taxon>
        <taxon>Eurotiales</taxon>
        <taxon>Aspergillaceae</taxon>
        <taxon>Aspergillus</taxon>
        <taxon>Aspergillus subgen. Circumdati</taxon>
    </lineage>
</organism>
<dbReference type="HOGENOM" id="CLU_983469_0_0_1"/>
<dbReference type="AlphaFoldDB" id="Q0CFE5"/>
<evidence type="ECO:0000313" key="1">
    <source>
        <dbReference type="EMBL" id="EAU31851.1"/>
    </source>
</evidence>
<dbReference type="EMBL" id="CH476604">
    <property type="protein sequence ID" value="EAU31851.1"/>
    <property type="molecule type" value="Genomic_DNA"/>
</dbReference>
<sequence length="283" mass="32825">MARREWHAQERWLQKKGPINYAKAHRIPVAWTFRDQCHISYSNTNQIIAILIALKECWHSAHWFLSATPWPSSPCNIKAFIKLTETRVWKDDPATSRFNHEYLKELGRKFKQDSAKGDLEGLDFIADINSSYENLTQRHTRGRTLVMLRSLWDRWNTSSSKRTGWCVFLHSAKICRPNKAYVDAMIFFSRKLGIAWDTWMRVQQLRILVGTAFTDGAMRTGISKKTIAIVEVKARTRSERKEAIQMQEASEMLGWLMENRLMIEVYATMAAPGETAERAIAVD</sequence>
<dbReference type="OrthoDB" id="4511048at2759"/>
<evidence type="ECO:0000313" key="2">
    <source>
        <dbReference type="Proteomes" id="UP000007963"/>
    </source>
</evidence>
<proteinExistence type="predicted"/>
<dbReference type="VEuPathDB" id="FungiDB:ATEG_07589"/>
<reference evidence="2" key="1">
    <citation type="submission" date="2005-09" db="EMBL/GenBank/DDBJ databases">
        <title>Annotation of the Aspergillus terreus NIH2624 genome.</title>
        <authorList>
            <person name="Birren B.W."/>
            <person name="Lander E.S."/>
            <person name="Galagan J.E."/>
            <person name="Nusbaum C."/>
            <person name="Devon K."/>
            <person name="Henn M."/>
            <person name="Ma L.-J."/>
            <person name="Jaffe D.B."/>
            <person name="Butler J."/>
            <person name="Alvarez P."/>
            <person name="Gnerre S."/>
            <person name="Grabherr M."/>
            <person name="Kleber M."/>
            <person name="Mauceli E.W."/>
            <person name="Brockman W."/>
            <person name="Rounsley S."/>
            <person name="Young S.K."/>
            <person name="LaButti K."/>
            <person name="Pushparaj V."/>
            <person name="DeCaprio D."/>
            <person name="Crawford M."/>
            <person name="Koehrsen M."/>
            <person name="Engels R."/>
            <person name="Montgomery P."/>
            <person name="Pearson M."/>
            <person name="Howarth C."/>
            <person name="Larson L."/>
            <person name="Luoma S."/>
            <person name="White J."/>
            <person name="Alvarado L."/>
            <person name="Kodira C.D."/>
            <person name="Zeng Q."/>
            <person name="Oleary S."/>
            <person name="Yandava C."/>
            <person name="Denning D.W."/>
            <person name="Nierman W.C."/>
            <person name="Milne T."/>
            <person name="Madden K."/>
        </authorList>
    </citation>
    <scope>NUCLEOTIDE SEQUENCE [LARGE SCALE GENOMIC DNA]</scope>
    <source>
        <strain evidence="2">NIH 2624 / FGSC A1156</strain>
    </source>
</reference>
<dbReference type="RefSeq" id="XP_001216210.1">
    <property type="nucleotide sequence ID" value="XM_001216210.1"/>
</dbReference>